<dbReference type="Proteomes" id="UP000031563">
    <property type="component" value="Unassembled WGS sequence"/>
</dbReference>
<comment type="caution">
    <text evidence="3">The sequence shown here is derived from an EMBL/GenBank/DDBJ whole genome shotgun (WGS) entry which is preliminary data.</text>
</comment>
<gene>
    <name evidence="3" type="ORF">QY95_01010</name>
</gene>
<accession>A0A0F5I6Z4</accession>
<dbReference type="GO" id="GO:0003700">
    <property type="term" value="F:DNA-binding transcription factor activity"/>
    <property type="evidence" value="ECO:0007669"/>
    <property type="project" value="TreeGrafter"/>
</dbReference>
<dbReference type="PANTHER" id="PTHR46797">
    <property type="entry name" value="HTH-TYPE TRANSCRIPTIONAL REGULATOR"/>
    <property type="match status" value="1"/>
</dbReference>
<dbReference type="PROSITE" id="PS50943">
    <property type="entry name" value="HTH_CROC1"/>
    <property type="match status" value="1"/>
</dbReference>
<dbReference type="GO" id="GO:0003677">
    <property type="term" value="F:DNA binding"/>
    <property type="evidence" value="ECO:0007669"/>
    <property type="project" value="UniProtKB-KW"/>
</dbReference>
<dbReference type="PANTHER" id="PTHR46797:SF1">
    <property type="entry name" value="METHYLPHOSPHONATE SYNTHASE"/>
    <property type="match status" value="1"/>
</dbReference>
<dbReference type="InterPro" id="IPR001387">
    <property type="entry name" value="Cro/C1-type_HTH"/>
</dbReference>
<organism evidence="3 4">
    <name type="scientific">Bacillus thermotolerans</name>
    <name type="common">Quasibacillus thermotolerans</name>
    <dbReference type="NCBI Taxonomy" id="1221996"/>
    <lineage>
        <taxon>Bacteria</taxon>
        <taxon>Bacillati</taxon>
        <taxon>Bacillota</taxon>
        <taxon>Bacilli</taxon>
        <taxon>Bacillales</taxon>
        <taxon>Bacillaceae</taxon>
        <taxon>Bacillus</taxon>
    </lineage>
</organism>
<dbReference type="Gene3D" id="1.10.260.40">
    <property type="entry name" value="lambda repressor-like DNA-binding domains"/>
    <property type="match status" value="1"/>
</dbReference>
<protein>
    <submittedName>
        <fullName evidence="3">SinR protein</fullName>
    </submittedName>
</protein>
<dbReference type="AlphaFoldDB" id="A0A0F5I6Z4"/>
<evidence type="ECO:0000313" key="4">
    <source>
        <dbReference type="Proteomes" id="UP000031563"/>
    </source>
</evidence>
<proteinExistence type="predicted"/>
<evidence type="ECO:0000313" key="3">
    <source>
        <dbReference type="EMBL" id="KKB40947.1"/>
    </source>
</evidence>
<dbReference type="EMBL" id="JWIR02000025">
    <property type="protein sequence ID" value="KKB40947.1"/>
    <property type="molecule type" value="Genomic_DNA"/>
</dbReference>
<dbReference type="SMART" id="SM00530">
    <property type="entry name" value="HTH_XRE"/>
    <property type="match status" value="1"/>
</dbReference>
<sequence>MIGEKIKKRRVAKGFSITELAKAAKVSKSYLSSIEKDTDRNPSLQVIQRIAAALDMKVDELVSTTSSPSACTNEEWMELAGRIMEAGGTNYGSGWDERGY</sequence>
<keyword evidence="1" id="KW-0238">DNA-binding</keyword>
<dbReference type="RefSeq" id="WP_046133129.1">
    <property type="nucleotide sequence ID" value="NZ_JWIR02000025.1"/>
</dbReference>
<dbReference type="CDD" id="cd00093">
    <property type="entry name" value="HTH_XRE"/>
    <property type="match status" value="1"/>
</dbReference>
<dbReference type="Pfam" id="PF01381">
    <property type="entry name" value="HTH_3"/>
    <property type="match status" value="1"/>
</dbReference>
<dbReference type="GO" id="GO:0005829">
    <property type="term" value="C:cytosol"/>
    <property type="evidence" value="ECO:0007669"/>
    <property type="project" value="TreeGrafter"/>
</dbReference>
<keyword evidence="4" id="KW-1185">Reference proteome</keyword>
<dbReference type="InterPro" id="IPR050807">
    <property type="entry name" value="TransReg_Diox_bact_type"/>
</dbReference>
<dbReference type="SUPFAM" id="SSF47413">
    <property type="entry name" value="lambda repressor-like DNA-binding domains"/>
    <property type="match status" value="1"/>
</dbReference>
<evidence type="ECO:0000256" key="1">
    <source>
        <dbReference type="ARBA" id="ARBA00023125"/>
    </source>
</evidence>
<name>A0A0F5I6Z4_BACTR</name>
<reference evidence="3" key="1">
    <citation type="submission" date="2015-02" db="EMBL/GenBank/DDBJ databases">
        <title>Genome Assembly of Bacillaceae bacterium MTCC 8252.</title>
        <authorList>
            <person name="Verma A."/>
            <person name="Khatri I."/>
            <person name="Mual P."/>
            <person name="Subramanian S."/>
            <person name="Krishnamurthi S."/>
        </authorList>
    </citation>
    <scope>NUCLEOTIDE SEQUENCE [LARGE SCALE GENOMIC DNA]</scope>
    <source>
        <strain evidence="3">MTCC 8252</strain>
    </source>
</reference>
<feature type="domain" description="HTH cro/C1-type" evidence="2">
    <location>
        <begin position="6"/>
        <end position="61"/>
    </location>
</feature>
<evidence type="ECO:0000259" key="2">
    <source>
        <dbReference type="PROSITE" id="PS50943"/>
    </source>
</evidence>
<dbReference type="STRING" id="1221996.QY95_01010"/>
<dbReference type="InterPro" id="IPR010982">
    <property type="entry name" value="Lambda_DNA-bd_dom_sf"/>
</dbReference>